<protein>
    <submittedName>
        <fullName evidence="2">Uncharacterized protein</fullName>
    </submittedName>
</protein>
<gene>
    <name evidence="2" type="ORF">PHYEVI_LOCUS4641</name>
</gene>
<reference evidence="2" key="1">
    <citation type="submission" date="2022-01" db="EMBL/GenBank/DDBJ databases">
        <authorList>
            <person name="King R."/>
        </authorList>
    </citation>
    <scope>NUCLEOTIDE SEQUENCE</scope>
</reference>
<organism evidence="2 3">
    <name type="scientific">Phyllotreta striolata</name>
    <name type="common">Striped flea beetle</name>
    <name type="synonym">Crioceris striolata</name>
    <dbReference type="NCBI Taxonomy" id="444603"/>
    <lineage>
        <taxon>Eukaryota</taxon>
        <taxon>Metazoa</taxon>
        <taxon>Ecdysozoa</taxon>
        <taxon>Arthropoda</taxon>
        <taxon>Hexapoda</taxon>
        <taxon>Insecta</taxon>
        <taxon>Pterygota</taxon>
        <taxon>Neoptera</taxon>
        <taxon>Endopterygota</taxon>
        <taxon>Coleoptera</taxon>
        <taxon>Polyphaga</taxon>
        <taxon>Cucujiformia</taxon>
        <taxon>Chrysomeloidea</taxon>
        <taxon>Chrysomelidae</taxon>
        <taxon>Galerucinae</taxon>
        <taxon>Alticini</taxon>
        <taxon>Phyllotreta</taxon>
    </lineage>
</organism>
<proteinExistence type="predicted"/>
<keyword evidence="3" id="KW-1185">Reference proteome</keyword>
<dbReference type="Proteomes" id="UP001153712">
    <property type="component" value="Chromosome 2"/>
</dbReference>
<dbReference type="InterPro" id="IPR031734">
    <property type="entry name" value="MBF2"/>
</dbReference>
<dbReference type="EMBL" id="OU900095">
    <property type="protein sequence ID" value="CAG9858251.1"/>
    <property type="molecule type" value="Genomic_DNA"/>
</dbReference>
<evidence type="ECO:0000313" key="3">
    <source>
        <dbReference type="Proteomes" id="UP001153712"/>
    </source>
</evidence>
<evidence type="ECO:0000256" key="1">
    <source>
        <dbReference type="SAM" id="SignalP"/>
    </source>
</evidence>
<feature type="chain" id="PRO_5040313070" evidence="1">
    <location>
        <begin position="21"/>
        <end position="125"/>
    </location>
</feature>
<feature type="signal peptide" evidence="1">
    <location>
        <begin position="1"/>
        <end position="20"/>
    </location>
</feature>
<dbReference type="AlphaFoldDB" id="A0A9N9XNE3"/>
<evidence type="ECO:0000313" key="2">
    <source>
        <dbReference type="EMBL" id="CAG9858251.1"/>
    </source>
</evidence>
<name>A0A9N9XNE3_PHYSR</name>
<accession>A0A9N9XNE3</accession>
<dbReference type="Pfam" id="PF15868">
    <property type="entry name" value="MBF2"/>
    <property type="match status" value="1"/>
</dbReference>
<keyword evidence="1" id="KW-0732">Signal</keyword>
<sequence length="125" mass="13883">MFKIEVAICLIVLLFNNNQCYHINKLNYGLTVCLDPKNPGTLAADQRANSTIRTPLFVRLPTIGFLKTSISCIVIDDEESSNGKPEIIQGGLHSNFVIIHVPASVLTGLNYRVRVYTKTKLPINL</sequence>